<accession>A0A5M9JP35</accession>
<keyword evidence="2" id="KW-1185">Reference proteome</keyword>
<organism evidence="1 2">
    <name type="scientific">Monilinia fructicola</name>
    <name type="common">Brown rot fungus</name>
    <name type="synonym">Ciboria fructicola</name>
    <dbReference type="NCBI Taxonomy" id="38448"/>
    <lineage>
        <taxon>Eukaryota</taxon>
        <taxon>Fungi</taxon>
        <taxon>Dikarya</taxon>
        <taxon>Ascomycota</taxon>
        <taxon>Pezizomycotina</taxon>
        <taxon>Leotiomycetes</taxon>
        <taxon>Helotiales</taxon>
        <taxon>Sclerotiniaceae</taxon>
        <taxon>Monilinia</taxon>
    </lineage>
</organism>
<evidence type="ECO:0008006" key="3">
    <source>
        <dbReference type="Google" id="ProtNLM"/>
    </source>
</evidence>
<evidence type="ECO:0000313" key="1">
    <source>
        <dbReference type="EMBL" id="KAA8570467.1"/>
    </source>
</evidence>
<dbReference type="GO" id="GO:0003676">
    <property type="term" value="F:nucleic acid binding"/>
    <property type="evidence" value="ECO:0007669"/>
    <property type="project" value="InterPro"/>
</dbReference>
<comment type="caution">
    <text evidence="1">The sequence shown here is derived from an EMBL/GenBank/DDBJ whole genome shotgun (WGS) entry which is preliminary data.</text>
</comment>
<dbReference type="AlphaFoldDB" id="A0A5M9JP35"/>
<dbReference type="InterPro" id="IPR002052">
    <property type="entry name" value="DNA_methylase_N6_adenine_CS"/>
</dbReference>
<proteinExistence type="predicted"/>
<dbReference type="VEuPathDB" id="FungiDB:MFRU_031g00870"/>
<dbReference type="Proteomes" id="UP000322873">
    <property type="component" value="Unassembled WGS sequence"/>
</dbReference>
<sequence length="139" mass="14961">MVDVMIFNPPYVPSPDVPVPELSGAGNEDGTLTYEGDSKLLALSYAGGVDGMEITDRLIDALPENGYVVLEMSGKQKLLVIVGKLEDGKNCKLLGFGACHLMLPEINMTSVPQYRCDAVKKADVCIKAHGQNVPLLVRE</sequence>
<dbReference type="EMBL" id="VICG01000007">
    <property type="protein sequence ID" value="KAA8570467.1"/>
    <property type="molecule type" value="Genomic_DNA"/>
</dbReference>
<name>A0A5M9JP35_MONFR</name>
<gene>
    <name evidence="1" type="ORF">EYC84_002746</name>
</gene>
<dbReference type="Gene3D" id="3.40.50.150">
    <property type="entry name" value="Vaccinia Virus protein VP39"/>
    <property type="match status" value="1"/>
</dbReference>
<dbReference type="GO" id="GO:0032259">
    <property type="term" value="P:methylation"/>
    <property type="evidence" value="ECO:0007669"/>
    <property type="project" value="InterPro"/>
</dbReference>
<reference evidence="1 2" key="1">
    <citation type="submission" date="2019-06" db="EMBL/GenBank/DDBJ databases">
        <title>Genome Sequence of the Brown Rot Fungal Pathogen Monilinia fructicola.</title>
        <authorList>
            <person name="De Miccolis Angelini R.M."/>
            <person name="Landi L."/>
            <person name="Abate D."/>
            <person name="Pollastro S."/>
            <person name="Romanazzi G."/>
            <person name="Faretra F."/>
        </authorList>
    </citation>
    <scope>NUCLEOTIDE SEQUENCE [LARGE SCALE GENOMIC DNA]</scope>
    <source>
        <strain evidence="1 2">Mfrc123</strain>
    </source>
</reference>
<evidence type="ECO:0000313" key="2">
    <source>
        <dbReference type="Proteomes" id="UP000322873"/>
    </source>
</evidence>
<dbReference type="PROSITE" id="PS00092">
    <property type="entry name" value="N6_MTASE"/>
    <property type="match status" value="1"/>
</dbReference>
<dbReference type="GO" id="GO:0008168">
    <property type="term" value="F:methyltransferase activity"/>
    <property type="evidence" value="ECO:0007669"/>
    <property type="project" value="InterPro"/>
</dbReference>
<dbReference type="InterPro" id="IPR029063">
    <property type="entry name" value="SAM-dependent_MTases_sf"/>
</dbReference>
<protein>
    <recommendedName>
        <fullName evidence="3">Methyltransferase small domain-containing protein</fullName>
    </recommendedName>
</protein>